<name>A0AAE1X7Y7_9LAMI</name>
<keyword evidence="2" id="KW-1185">Reference proteome</keyword>
<accession>A0AAE1X7Y7</accession>
<gene>
    <name evidence="1" type="ORF">Sango_0657700</name>
</gene>
<dbReference type="InterPro" id="IPR036397">
    <property type="entry name" value="RNaseH_sf"/>
</dbReference>
<evidence type="ECO:0000313" key="2">
    <source>
        <dbReference type="Proteomes" id="UP001289374"/>
    </source>
</evidence>
<comment type="caution">
    <text evidence="1">The sequence shown here is derived from an EMBL/GenBank/DDBJ whole genome shotgun (WGS) entry which is preliminary data.</text>
</comment>
<protein>
    <submittedName>
        <fullName evidence="1">Uncharacterized protein</fullName>
    </submittedName>
</protein>
<reference evidence="1" key="1">
    <citation type="submission" date="2020-06" db="EMBL/GenBank/DDBJ databases">
        <authorList>
            <person name="Li T."/>
            <person name="Hu X."/>
            <person name="Zhang T."/>
            <person name="Song X."/>
            <person name="Zhang H."/>
            <person name="Dai N."/>
            <person name="Sheng W."/>
            <person name="Hou X."/>
            <person name="Wei L."/>
        </authorList>
    </citation>
    <scope>NUCLEOTIDE SEQUENCE</scope>
    <source>
        <strain evidence="1">K16</strain>
        <tissue evidence="1">Leaf</tissue>
    </source>
</reference>
<dbReference type="Gene3D" id="3.30.420.10">
    <property type="entry name" value="Ribonuclease H-like superfamily/Ribonuclease H"/>
    <property type="match status" value="1"/>
</dbReference>
<organism evidence="1 2">
    <name type="scientific">Sesamum angolense</name>
    <dbReference type="NCBI Taxonomy" id="2727404"/>
    <lineage>
        <taxon>Eukaryota</taxon>
        <taxon>Viridiplantae</taxon>
        <taxon>Streptophyta</taxon>
        <taxon>Embryophyta</taxon>
        <taxon>Tracheophyta</taxon>
        <taxon>Spermatophyta</taxon>
        <taxon>Magnoliopsida</taxon>
        <taxon>eudicotyledons</taxon>
        <taxon>Gunneridae</taxon>
        <taxon>Pentapetalae</taxon>
        <taxon>asterids</taxon>
        <taxon>lamiids</taxon>
        <taxon>Lamiales</taxon>
        <taxon>Pedaliaceae</taxon>
        <taxon>Sesamum</taxon>
    </lineage>
</organism>
<dbReference type="AlphaFoldDB" id="A0AAE1X7Y7"/>
<proteinExistence type="predicted"/>
<dbReference type="GO" id="GO:0003676">
    <property type="term" value="F:nucleic acid binding"/>
    <property type="evidence" value="ECO:0007669"/>
    <property type="project" value="InterPro"/>
</dbReference>
<evidence type="ECO:0000313" key="1">
    <source>
        <dbReference type="EMBL" id="KAK4406512.1"/>
    </source>
</evidence>
<reference evidence="1" key="2">
    <citation type="journal article" date="2024" name="Plant">
        <title>Genomic evolution and insights into agronomic trait innovations of Sesamum species.</title>
        <authorList>
            <person name="Miao H."/>
            <person name="Wang L."/>
            <person name="Qu L."/>
            <person name="Liu H."/>
            <person name="Sun Y."/>
            <person name="Le M."/>
            <person name="Wang Q."/>
            <person name="Wei S."/>
            <person name="Zheng Y."/>
            <person name="Lin W."/>
            <person name="Duan Y."/>
            <person name="Cao H."/>
            <person name="Xiong S."/>
            <person name="Wang X."/>
            <person name="Wei L."/>
            <person name="Li C."/>
            <person name="Ma Q."/>
            <person name="Ju M."/>
            <person name="Zhao R."/>
            <person name="Li G."/>
            <person name="Mu C."/>
            <person name="Tian Q."/>
            <person name="Mei H."/>
            <person name="Zhang T."/>
            <person name="Gao T."/>
            <person name="Zhang H."/>
        </authorList>
    </citation>
    <scope>NUCLEOTIDE SEQUENCE</scope>
    <source>
        <strain evidence="1">K16</strain>
    </source>
</reference>
<dbReference type="EMBL" id="JACGWL010000003">
    <property type="protein sequence ID" value="KAK4406512.1"/>
    <property type="molecule type" value="Genomic_DNA"/>
</dbReference>
<dbReference type="Proteomes" id="UP001289374">
    <property type="component" value="Unassembled WGS sequence"/>
</dbReference>
<sequence>MAPANEDGVKICRESVGADARISLSEKANVVADALNMKNSSTLANLWSHNLTLLLEMRSTKLEVGQLERTIQTLEDTMRACTMKFKDNWDDHLPLMEFANNQCFHSSIENKEKIQIVKKCSKADQDRQKNYIDKHQREIEYEIDDKVFLKVSLWKGILRFGKEGKIGEYGKNSSRWQYVSLFLPLILNGVSISQRNAHGLKGDVGRLCSFSGLVGKSRAYEDCILDMASGGCVMRHGHHKPYPVHSEYVARTVDSKRGSVPCHYMTESSPMHLEMV</sequence>